<sequence length="135" mass="14564">MKPLLLALFIALSGTAIADASEPSSSSKIPTVEKEFVDAMTAGVEKAKIVAQFGEPAKKDDIEDAGKVVASIWQYHNINTTPEGKTYETTELDFIDDKVVMVVFMNHDGTDQPTSKSVPIEPQAEPALPAFTPQI</sequence>
<keyword evidence="1" id="KW-0732">Signal</keyword>
<dbReference type="KEGG" id="mpau:ZMTM_06770"/>
<proteinExistence type="predicted"/>
<feature type="signal peptide" evidence="1">
    <location>
        <begin position="1"/>
        <end position="18"/>
    </location>
</feature>
<evidence type="ECO:0000313" key="3">
    <source>
        <dbReference type="Proteomes" id="UP000826722"/>
    </source>
</evidence>
<organism evidence="2 3">
    <name type="scientific">Methyloradius palustris</name>
    <dbReference type="NCBI Taxonomy" id="2778876"/>
    <lineage>
        <taxon>Bacteria</taxon>
        <taxon>Pseudomonadati</taxon>
        <taxon>Pseudomonadota</taxon>
        <taxon>Betaproteobacteria</taxon>
        <taxon>Nitrosomonadales</taxon>
        <taxon>Methylophilaceae</taxon>
        <taxon>Methyloradius</taxon>
    </lineage>
</organism>
<name>A0A8D5K059_9PROT</name>
<dbReference type="RefSeq" id="WP_225907079.1">
    <property type="nucleotide sequence ID" value="NZ_AP024110.1"/>
</dbReference>
<reference evidence="2" key="1">
    <citation type="journal article" date="2021" name="Arch. Microbiol.">
        <title>Methyloradius palustris gen. nov., sp. nov., a methanol-oxidizing bacterium isolated from snow.</title>
        <authorList>
            <person name="Miyadera T."/>
            <person name="Kojima H."/>
            <person name="Fukui M."/>
        </authorList>
    </citation>
    <scope>NUCLEOTIDE SEQUENCE</scope>
    <source>
        <strain evidence="2">Zm11</strain>
    </source>
</reference>
<gene>
    <name evidence="2" type="ORF">ZMTM_06770</name>
</gene>
<feature type="chain" id="PRO_5034475740" evidence="1">
    <location>
        <begin position="19"/>
        <end position="135"/>
    </location>
</feature>
<evidence type="ECO:0000256" key="1">
    <source>
        <dbReference type="SAM" id="SignalP"/>
    </source>
</evidence>
<keyword evidence="3" id="KW-1185">Reference proteome</keyword>
<evidence type="ECO:0000313" key="2">
    <source>
        <dbReference type="EMBL" id="BCM24418.1"/>
    </source>
</evidence>
<dbReference type="AlphaFoldDB" id="A0A8D5K059"/>
<accession>A0A8D5K059</accession>
<dbReference type="EMBL" id="AP024110">
    <property type="protein sequence ID" value="BCM24418.1"/>
    <property type="molecule type" value="Genomic_DNA"/>
</dbReference>
<dbReference type="Proteomes" id="UP000826722">
    <property type="component" value="Chromosome"/>
</dbReference>
<protein>
    <submittedName>
        <fullName evidence="2">Uncharacterized protein</fullName>
    </submittedName>
</protein>